<keyword evidence="1" id="KW-0812">Transmembrane</keyword>
<keyword evidence="1" id="KW-1133">Transmembrane helix</keyword>
<protein>
    <recommendedName>
        <fullName evidence="4">Lipoprotein</fullName>
    </recommendedName>
</protein>
<evidence type="ECO:0008006" key="4">
    <source>
        <dbReference type="Google" id="ProtNLM"/>
    </source>
</evidence>
<organism evidence="2 3">
    <name type="scientific">Dactylosporangium siamense</name>
    <dbReference type="NCBI Taxonomy" id="685454"/>
    <lineage>
        <taxon>Bacteria</taxon>
        <taxon>Bacillati</taxon>
        <taxon>Actinomycetota</taxon>
        <taxon>Actinomycetes</taxon>
        <taxon>Micromonosporales</taxon>
        <taxon>Micromonosporaceae</taxon>
        <taxon>Dactylosporangium</taxon>
    </lineage>
</organism>
<name>A0A919PN26_9ACTN</name>
<accession>A0A919PN26</accession>
<dbReference type="Proteomes" id="UP000660611">
    <property type="component" value="Unassembled WGS sequence"/>
</dbReference>
<evidence type="ECO:0000313" key="2">
    <source>
        <dbReference type="EMBL" id="GIG47775.1"/>
    </source>
</evidence>
<evidence type="ECO:0000256" key="1">
    <source>
        <dbReference type="SAM" id="Phobius"/>
    </source>
</evidence>
<dbReference type="EMBL" id="BONQ01000087">
    <property type="protein sequence ID" value="GIG47775.1"/>
    <property type="molecule type" value="Genomic_DNA"/>
</dbReference>
<gene>
    <name evidence="2" type="ORF">Dsi01nite_058160</name>
</gene>
<keyword evidence="3" id="KW-1185">Reference proteome</keyword>
<feature type="transmembrane region" description="Helical" evidence="1">
    <location>
        <begin position="20"/>
        <end position="40"/>
    </location>
</feature>
<evidence type="ECO:0000313" key="3">
    <source>
        <dbReference type="Proteomes" id="UP000660611"/>
    </source>
</evidence>
<keyword evidence="1" id="KW-0472">Membrane</keyword>
<reference evidence="2" key="1">
    <citation type="submission" date="2021-01" db="EMBL/GenBank/DDBJ databases">
        <title>Whole genome shotgun sequence of Dactylosporangium siamense NBRC 106093.</title>
        <authorList>
            <person name="Komaki H."/>
            <person name="Tamura T."/>
        </authorList>
    </citation>
    <scope>NUCLEOTIDE SEQUENCE</scope>
    <source>
        <strain evidence="2">NBRC 106093</strain>
    </source>
</reference>
<proteinExistence type="predicted"/>
<sequence>MIDAPSQFQTPKPRRLIQPIMIVPAVLALVTIVSITTYVMNAGSDKTHAVSAPVATPTASPPPRFDPDAGAALPRNRVVAFYAVPDAAVTGPAHELTGAMLARLRQQASVYQRLDPAHPVLAGIDLVVSVPDRKPGPAGTYSHHVPAATIDEYVEFCRKNNLLLFLDLNFGWSDPVAELNFFRPYLKLPFVHVAVDPEWMFPRHNGVPGVNLSNVRAADLNPLISAVARMPKEYQVPRKMFMIHQYRPDGDDLPDPYNPGAAIIADKRNLINDSRVDVVIHVDSVGGWPGDIEMKTGQYAKWVDQGMQRFQNFRYGGFKIFYQLESKNKLMTEEQVMALQPAPMVITYGN</sequence>
<dbReference type="AlphaFoldDB" id="A0A919PN26"/>
<comment type="caution">
    <text evidence="2">The sequence shown here is derived from an EMBL/GenBank/DDBJ whole genome shotgun (WGS) entry which is preliminary data.</text>
</comment>